<gene>
    <name evidence="1" type="ORF">R1flu_023659</name>
</gene>
<evidence type="ECO:0000313" key="1">
    <source>
        <dbReference type="EMBL" id="KAL2611967.1"/>
    </source>
</evidence>
<name>A0ABD1XSU2_9MARC</name>
<dbReference type="Gene3D" id="3.10.310.30">
    <property type="match status" value="1"/>
</dbReference>
<dbReference type="InterPro" id="IPR038763">
    <property type="entry name" value="DHH_sf"/>
</dbReference>
<evidence type="ECO:0000313" key="2">
    <source>
        <dbReference type="Proteomes" id="UP001605036"/>
    </source>
</evidence>
<dbReference type="PANTHER" id="PTHR46922:SF4">
    <property type="entry name" value="DHHA1 DOMAIN PROTEIN"/>
    <property type="match status" value="1"/>
</dbReference>
<accession>A0ABD1XSU2</accession>
<reference evidence="1 2" key="1">
    <citation type="submission" date="2024-09" db="EMBL/GenBank/DDBJ databases">
        <title>Chromosome-scale assembly of Riccia fluitans.</title>
        <authorList>
            <person name="Paukszto L."/>
            <person name="Sawicki J."/>
            <person name="Karawczyk K."/>
            <person name="Piernik-Szablinska J."/>
            <person name="Szczecinska M."/>
            <person name="Mazdziarz M."/>
        </authorList>
    </citation>
    <scope>NUCLEOTIDE SEQUENCE [LARGE SCALE GENOMIC DNA]</scope>
    <source>
        <strain evidence="1">Rf_01</strain>
        <tissue evidence="1">Aerial parts of the thallus</tissue>
    </source>
</reference>
<comment type="caution">
    <text evidence="1">The sequence shown here is derived from an EMBL/GenBank/DDBJ whole genome shotgun (WGS) entry which is preliminary data.</text>
</comment>
<dbReference type="SUPFAM" id="SSF64182">
    <property type="entry name" value="DHH phosphoesterases"/>
    <property type="match status" value="1"/>
</dbReference>
<keyword evidence="2" id="KW-1185">Reference proteome</keyword>
<dbReference type="EMBL" id="JBHFFA010000007">
    <property type="protein sequence ID" value="KAL2611967.1"/>
    <property type="molecule type" value="Genomic_DNA"/>
</dbReference>
<sequence>MCLLDTNRSGATVAYDYFLEKLQSADRQKLAESLINPQTQRVNLVPECKLGPVRTLFDYIEDADLWKWSLPESKAFSRGLSDMSLEFSAIKNPQIFDQLLGLDLENLISRGRETLKTQQAIIDSLLEKSFVLALGGVQFSQCLGVRTDEFAHLRSELGNQLAERSLKKGLLPMGAVVYIQPGYEGSETQFKVSLRSIGESADTTRISTAYRGGGHRNASSFLIPREELESWKRLAQST</sequence>
<dbReference type="PANTHER" id="PTHR46922">
    <property type="entry name" value="DHHA1 DOMAIN PROTEIN"/>
    <property type="match status" value="1"/>
</dbReference>
<proteinExistence type="predicted"/>
<dbReference type="AlphaFoldDB" id="A0ABD1XSU2"/>
<organism evidence="1 2">
    <name type="scientific">Riccia fluitans</name>
    <dbReference type="NCBI Taxonomy" id="41844"/>
    <lineage>
        <taxon>Eukaryota</taxon>
        <taxon>Viridiplantae</taxon>
        <taxon>Streptophyta</taxon>
        <taxon>Embryophyta</taxon>
        <taxon>Marchantiophyta</taxon>
        <taxon>Marchantiopsida</taxon>
        <taxon>Marchantiidae</taxon>
        <taxon>Marchantiales</taxon>
        <taxon>Ricciaceae</taxon>
        <taxon>Riccia</taxon>
    </lineage>
</organism>
<evidence type="ECO:0008006" key="3">
    <source>
        <dbReference type="Google" id="ProtNLM"/>
    </source>
</evidence>
<dbReference type="Proteomes" id="UP001605036">
    <property type="component" value="Unassembled WGS sequence"/>
</dbReference>
<protein>
    <recommendedName>
        <fullName evidence="3">DHHA1 domain-containing protein</fullName>
    </recommendedName>
</protein>